<accession>A0A8T5UTH0</accession>
<evidence type="ECO:0000313" key="1">
    <source>
        <dbReference type="EMBL" id="MBZ2167004.1"/>
    </source>
</evidence>
<dbReference type="RefSeq" id="WP_223792543.1">
    <property type="nucleotide sequence ID" value="NZ_JAIOUQ010000017.1"/>
</dbReference>
<protein>
    <submittedName>
        <fullName evidence="1">Bacteriocin family protein</fullName>
    </submittedName>
</protein>
<reference evidence="2" key="1">
    <citation type="journal article" date="2022" name="Microbiol. Resour. Announc.">
        <title>Draft Genome Sequence of a Methanogenic Archaeon from West Spitsbergen Permafrost.</title>
        <authorList>
            <person name="Trubitsyn V."/>
            <person name="Rivkina E."/>
            <person name="Shcherbakova V."/>
        </authorList>
    </citation>
    <scope>NUCLEOTIDE SEQUENCE [LARGE SCALE GENOMIC DNA]</scope>
    <source>
        <strain evidence="2">VT</strain>
    </source>
</reference>
<dbReference type="AlphaFoldDB" id="A0A8T5UTH0"/>
<organism evidence="1 2">
    <name type="scientific">Methanobacterium spitsbergense</name>
    <dbReference type="NCBI Taxonomy" id="2874285"/>
    <lineage>
        <taxon>Archaea</taxon>
        <taxon>Methanobacteriati</taxon>
        <taxon>Methanobacteriota</taxon>
        <taxon>Methanomada group</taxon>
        <taxon>Methanobacteria</taxon>
        <taxon>Methanobacteriales</taxon>
        <taxon>Methanobacteriaceae</taxon>
        <taxon>Methanobacterium</taxon>
    </lineage>
</organism>
<keyword evidence="2" id="KW-1185">Reference proteome</keyword>
<name>A0A8T5UTH0_9EURY</name>
<dbReference type="Gene3D" id="3.30.2400.30">
    <property type="match status" value="1"/>
</dbReference>
<dbReference type="EMBL" id="JAIOUQ010000017">
    <property type="protein sequence ID" value="MBZ2167004.1"/>
    <property type="molecule type" value="Genomic_DNA"/>
</dbReference>
<dbReference type="InterPro" id="IPR007544">
    <property type="entry name" value="ENCAP"/>
</dbReference>
<proteinExistence type="predicted"/>
<sequence length="293" mass="32014">MGNLPRSITDFFDVKAILAYKAPLIGTTVLARGVDLPLGTGTVSRDQVEYPVSKAKRGYRVREVPRETAERTPKTVTVIEHTHGFDLHKNVLAAYARMGEAALNGTDATNSGRLVAESFDDVVFNGDSNAGTKGIYSDAGLTPYAVDDGKEWNDPTGAAPDEVIVECIGELEASQKYLGLDKKLILSPLPYNALLKRVPQTSATYMDFVAKLFKNGVNDIYRTTALANGTGLLEYYGTEVAERNVELDIETYAVQGGVPDKNNLIYFNVETYQATDIHHLDAFLPITNLWDTG</sequence>
<dbReference type="Proteomes" id="UP000825933">
    <property type="component" value="Unassembled WGS sequence"/>
</dbReference>
<dbReference type="Pfam" id="PF04454">
    <property type="entry name" value="Linocin_M18"/>
    <property type="match status" value="1"/>
</dbReference>
<comment type="caution">
    <text evidence="1">The sequence shown here is derived from an EMBL/GenBank/DDBJ whole genome shotgun (WGS) entry which is preliminary data.</text>
</comment>
<gene>
    <name evidence="1" type="ORF">K8N75_13245</name>
</gene>
<evidence type="ECO:0000313" key="2">
    <source>
        <dbReference type="Proteomes" id="UP000825933"/>
    </source>
</evidence>